<dbReference type="Proteomes" id="UP001254608">
    <property type="component" value="Unassembled WGS sequence"/>
</dbReference>
<proteinExistence type="predicted"/>
<organism evidence="1 2">
    <name type="scientific">Banduia mediterranea</name>
    <dbReference type="NCBI Taxonomy" id="3075609"/>
    <lineage>
        <taxon>Bacteria</taxon>
        <taxon>Pseudomonadati</taxon>
        <taxon>Pseudomonadota</taxon>
        <taxon>Gammaproteobacteria</taxon>
        <taxon>Nevskiales</taxon>
        <taxon>Algiphilaceae</taxon>
        <taxon>Banduia</taxon>
    </lineage>
</organism>
<dbReference type="RefSeq" id="WP_311364250.1">
    <property type="nucleotide sequence ID" value="NZ_JAVRIC010000006.1"/>
</dbReference>
<comment type="caution">
    <text evidence="1">The sequence shown here is derived from an EMBL/GenBank/DDBJ whole genome shotgun (WGS) entry which is preliminary data.</text>
</comment>
<evidence type="ECO:0000313" key="1">
    <source>
        <dbReference type="EMBL" id="MDT0496856.1"/>
    </source>
</evidence>
<name>A0ABU2WG68_9GAMM</name>
<gene>
    <name evidence="1" type="ORF">RM530_05695</name>
</gene>
<protein>
    <submittedName>
        <fullName evidence="1">Uncharacterized protein</fullName>
    </submittedName>
</protein>
<keyword evidence="2" id="KW-1185">Reference proteome</keyword>
<sequence length="70" mass="7981">MNLQNKTEWVRLGTGIKAMVQRLSDGARETVSDSFRGRQVGDSEDFLSLGRLFREAPLCLPARTTTRQRR</sequence>
<dbReference type="EMBL" id="JAVRIC010000006">
    <property type="protein sequence ID" value="MDT0496856.1"/>
    <property type="molecule type" value="Genomic_DNA"/>
</dbReference>
<reference evidence="1 2" key="1">
    <citation type="submission" date="2023-09" db="EMBL/GenBank/DDBJ databases">
        <authorList>
            <person name="Rey-Velasco X."/>
        </authorList>
    </citation>
    <scope>NUCLEOTIDE SEQUENCE [LARGE SCALE GENOMIC DNA]</scope>
    <source>
        <strain evidence="1 2">W345</strain>
    </source>
</reference>
<evidence type="ECO:0000313" key="2">
    <source>
        <dbReference type="Proteomes" id="UP001254608"/>
    </source>
</evidence>
<accession>A0ABU2WG68</accession>